<dbReference type="AlphaFoldDB" id="A0A0R2ANB7"/>
<gene>
    <name evidence="1" type="ORF">FC14_GL000719</name>
</gene>
<dbReference type="Proteomes" id="UP000051008">
    <property type="component" value="Unassembled WGS sequence"/>
</dbReference>
<sequence>MLSSFRYKLVDNVKCKDVSPEKIKIIKDLLEQAIAEAKRDSTLHFRYENSIAQKMGRKATNKVRRLVKEQW</sequence>
<reference evidence="1 2" key="1">
    <citation type="journal article" date="2015" name="Genome Announc.">
        <title>Expanding the biotechnology potential of lactobacilli through comparative genomics of 213 strains and associated genera.</title>
        <authorList>
            <person name="Sun Z."/>
            <person name="Harris H.M."/>
            <person name="McCann A."/>
            <person name="Guo C."/>
            <person name="Argimon S."/>
            <person name="Zhang W."/>
            <person name="Yang X."/>
            <person name="Jeffery I.B."/>
            <person name="Cooney J.C."/>
            <person name="Kagawa T.F."/>
            <person name="Liu W."/>
            <person name="Song Y."/>
            <person name="Salvetti E."/>
            <person name="Wrobel A."/>
            <person name="Rasinkangas P."/>
            <person name="Parkhill J."/>
            <person name="Rea M.C."/>
            <person name="O'Sullivan O."/>
            <person name="Ritari J."/>
            <person name="Douillard F.P."/>
            <person name="Paul Ross R."/>
            <person name="Yang R."/>
            <person name="Briner A.E."/>
            <person name="Felis G.E."/>
            <person name="de Vos W.M."/>
            <person name="Barrangou R."/>
            <person name="Klaenhammer T.R."/>
            <person name="Caufield P.W."/>
            <person name="Cui Y."/>
            <person name="Zhang H."/>
            <person name="O'Toole P.W."/>
        </authorList>
    </citation>
    <scope>NUCLEOTIDE SEQUENCE [LARGE SCALE GENOMIC DNA]</scope>
    <source>
        <strain evidence="1 2">DSM 20509</strain>
    </source>
</reference>
<proteinExistence type="predicted"/>
<evidence type="ECO:0000313" key="1">
    <source>
        <dbReference type="EMBL" id="KRM65963.1"/>
    </source>
</evidence>
<dbReference type="EMBL" id="AYYP01000009">
    <property type="protein sequence ID" value="KRM65963.1"/>
    <property type="molecule type" value="Genomic_DNA"/>
</dbReference>
<protein>
    <submittedName>
        <fullName evidence="1">Uncharacterized protein</fullName>
    </submittedName>
</protein>
<dbReference type="PATRIC" id="fig|1423718.3.peg.752"/>
<organism evidence="1 2">
    <name type="scientific">Ligilactobacillus agilis DSM 20509</name>
    <dbReference type="NCBI Taxonomy" id="1423718"/>
    <lineage>
        <taxon>Bacteria</taxon>
        <taxon>Bacillati</taxon>
        <taxon>Bacillota</taxon>
        <taxon>Bacilli</taxon>
        <taxon>Lactobacillales</taxon>
        <taxon>Lactobacillaceae</taxon>
        <taxon>Ligilactobacillus</taxon>
    </lineage>
</organism>
<keyword evidence="2" id="KW-1185">Reference proteome</keyword>
<comment type="caution">
    <text evidence="1">The sequence shown here is derived from an EMBL/GenBank/DDBJ whole genome shotgun (WGS) entry which is preliminary data.</text>
</comment>
<evidence type="ECO:0000313" key="2">
    <source>
        <dbReference type="Proteomes" id="UP000051008"/>
    </source>
</evidence>
<accession>A0A0R2ANB7</accession>
<name>A0A0R2ANB7_9LACO</name>